<organism evidence="6 7">
    <name type="scientific">Anaerococcus prevotii ACS-065-V-Col13</name>
    <dbReference type="NCBI Taxonomy" id="879305"/>
    <lineage>
        <taxon>Bacteria</taxon>
        <taxon>Bacillati</taxon>
        <taxon>Bacillota</taxon>
        <taxon>Tissierellia</taxon>
        <taxon>Tissierellales</taxon>
        <taxon>Peptoniphilaceae</taxon>
        <taxon>Anaerococcus</taxon>
    </lineage>
</organism>
<dbReference type="Gene3D" id="1.10.4030.10">
    <property type="entry name" value="Porin chaperone SurA, peptide-binding domain"/>
    <property type="match status" value="1"/>
</dbReference>
<name>F0GUE7_9FIRM</name>
<dbReference type="GO" id="GO:0003755">
    <property type="term" value="F:peptidyl-prolyl cis-trans isomerase activity"/>
    <property type="evidence" value="ECO:0007669"/>
    <property type="project" value="UniProtKB-KW"/>
</dbReference>
<comment type="caution">
    <text evidence="6">The sequence shown here is derived from an EMBL/GenBank/DDBJ whole genome shotgun (WGS) entry which is preliminary data.</text>
</comment>
<evidence type="ECO:0000313" key="7">
    <source>
        <dbReference type="Proteomes" id="UP000005286"/>
    </source>
</evidence>
<dbReference type="PROSITE" id="PS51257">
    <property type="entry name" value="PROKAR_LIPOPROTEIN"/>
    <property type="match status" value="1"/>
</dbReference>
<gene>
    <name evidence="6" type="ORF">HMPREF9290_1368</name>
</gene>
<evidence type="ECO:0000256" key="4">
    <source>
        <dbReference type="ARBA" id="ARBA00023110"/>
    </source>
</evidence>
<dbReference type="EMBL" id="AEXM01000012">
    <property type="protein sequence ID" value="EGC82418.1"/>
    <property type="molecule type" value="Genomic_DNA"/>
</dbReference>
<evidence type="ECO:0000256" key="1">
    <source>
        <dbReference type="ARBA" id="ARBA00000971"/>
    </source>
</evidence>
<reference evidence="6 7" key="1">
    <citation type="submission" date="2011-01" db="EMBL/GenBank/DDBJ databases">
        <authorList>
            <person name="Durkin A.S."/>
            <person name="Madupu R."/>
            <person name="Torralba M."/>
            <person name="Gillis M."/>
            <person name="Methe B."/>
            <person name="Sutton G."/>
            <person name="Nelson K.E."/>
        </authorList>
    </citation>
    <scope>NUCLEOTIDE SEQUENCE [LARGE SCALE GENOMIC DNA]</scope>
    <source>
        <strain evidence="6 7">ACS-065-V-Col13</strain>
    </source>
</reference>
<evidence type="ECO:0000256" key="5">
    <source>
        <dbReference type="ARBA" id="ARBA00023235"/>
    </source>
</evidence>
<protein>
    <recommendedName>
        <fullName evidence="2">peptidylprolyl isomerase</fullName>
        <ecNumber evidence="2">5.2.1.8</ecNumber>
    </recommendedName>
</protein>
<comment type="catalytic activity">
    <reaction evidence="1">
        <text>[protein]-peptidylproline (omega=180) = [protein]-peptidylproline (omega=0)</text>
        <dbReference type="Rhea" id="RHEA:16237"/>
        <dbReference type="Rhea" id="RHEA-COMP:10747"/>
        <dbReference type="Rhea" id="RHEA-COMP:10748"/>
        <dbReference type="ChEBI" id="CHEBI:83833"/>
        <dbReference type="ChEBI" id="CHEBI:83834"/>
        <dbReference type="EC" id="5.2.1.8"/>
    </reaction>
</comment>
<dbReference type="eggNOG" id="COG0760">
    <property type="taxonomic scope" value="Bacteria"/>
</dbReference>
<dbReference type="PANTHER" id="PTHR47245">
    <property type="entry name" value="PEPTIDYLPROLYL ISOMERASE"/>
    <property type="match status" value="1"/>
</dbReference>
<sequence length="303" mass="35333">MKNLRAITNKLIFYAILAFLVLTGCKRSSNKTDAVAVVDGKEISSKDYSKELKFYQSYYSKLYGDNYLSEKNKNGLTNDEILRKELLDSMIKDKIMLSDLEKNKIKLDDNNVIKLTDNLKKSMNGEDSLGANVDALNANGNLFNEIIFNDAIRKSHYEMFVSKQSVRDSDVLDFYKKNKKYQKMYKYNLIVFDDENEAKDIKKNITNAKKFNEYLNKSVRNYDIVNSEFAYSDDEVLKASKLTEKNRPSDVFKYNDKYIIAMINSYNENENELLMNAKSVYQKKAYEDYLNKLIKSSKIKVYI</sequence>
<evidence type="ECO:0000256" key="2">
    <source>
        <dbReference type="ARBA" id="ARBA00013194"/>
    </source>
</evidence>
<dbReference type="AlphaFoldDB" id="F0GUE7"/>
<keyword evidence="4" id="KW-0697">Rotamase</keyword>
<dbReference type="SUPFAM" id="SSF109998">
    <property type="entry name" value="Triger factor/SurA peptide-binding domain-like"/>
    <property type="match status" value="1"/>
</dbReference>
<dbReference type="RefSeq" id="WP_004834255.1">
    <property type="nucleotide sequence ID" value="NZ_AEXM01000012.1"/>
</dbReference>
<dbReference type="InterPro" id="IPR050245">
    <property type="entry name" value="PrsA_foldase"/>
</dbReference>
<keyword evidence="7" id="KW-1185">Reference proteome</keyword>
<evidence type="ECO:0000256" key="3">
    <source>
        <dbReference type="ARBA" id="ARBA00022729"/>
    </source>
</evidence>
<dbReference type="PANTHER" id="PTHR47245:SF1">
    <property type="entry name" value="FOLDASE PROTEIN PRSA"/>
    <property type="match status" value="1"/>
</dbReference>
<dbReference type="STRING" id="879305.HMPREF9290_1368"/>
<keyword evidence="3" id="KW-0732">Signal</keyword>
<evidence type="ECO:0000313" key="6">
    <source>
        <dbReference type="EMBL" id="EGC82418.1"/>
    </source>
</evidence>
<keyword evidence="5" id="KW-0413">Isomerase</keyword>
<dbReference type="PATRIC" id="fig|879305.3.peg.428"/>
<dbReference type="Proteomes" id="UP000005286">
    <property type="component" value="Unassembled WGS sequence"/>
</dbReference>
<accession>F0GUE7</accession>
<dbReference type="EC" id="5.2.1.8" evidence="2"/>
<proteinExistence type="predicted"/>
<dbReference type="InterPro" id="IPR027304">
    <property type="entry name" value="Trigger_fact/SurA_dom_sf"/>
</dbReference>
<dbReference type="Pfam" id="PF13623">
    <property type="entry name" value="SurA_N_2"/>
    <property type="match status" value="1"/>
</dbReference>